<dbReference type="SUPFAM" id="SSF52058">
    <property type="entry name" value="L domain-like"/>
    <property type="match status" value="1"/>
</dbReference>
<feature type="chain" id="PRO_5041252207" description="LRRNT domain-containing protein" evidence="5">
    <location>
        <begin position="17"/>
        <end position="610"/>
    </location>
</feature>
<keyword evidence="4" id="KW-0812">Transmembrane</keyword>
<dbReference type="SMART" id="SM00369">
    <property type="entry name" value="LRR_TYP"/>
    <property type="match status" value="6"/>
</dbReference>
<dbReference type="PROSITE" id="PS51450">
    <property type="entry name" value="LRR"/>
    <property type="match status" value="2"/>
</dbReference>
<feature type="region of interest" description="Disordered" evidence="3">
    <location>
        <begin position="532"/>
        <end position="567"/>
    </location>
</feature>
<dbReference type="PANTHER" id="PTHR24366:SF153">
    <property type="entry name" value="ELRR (EXTRACELLULAR LEUCINE-RICH REPEAT) ONLY"/>
    <property type="match status" value="1"/>
</dbReference>
<dbReference type="EMBL" id="JAUCMV010000001">
    <property type="protein sequence ID" value="KAK0426628.1"/>
    <property type="molecule type" value="Genomic_DNA"/>
</dbReference>
<dbReference type="Gene3D" id="3.80.10.10">
    <property type="entry name" value="Ribonuclease Inhibitor"/>
    <property type="match status" value="2"/>
</dbReference>
<evidence type="ECO:0000313" key="6">
    <source>
        <dbReference type="EMBL" id="KAK0426628.1"/>
    </source>
</evidence>
<dbReference type="Proteomes" id="UP001175271">
    <property type="component" value="Unassembled WGS sequence"/>
</dbReference>
<sequence>MGPFLLILLFLSEVTATDDCQPIHSKGHGINLVCCSQKAPLTENCEFRQMCRTGRCRCHVYVSGRELECASNLSKRAVMRAKNVWRDHSPVDAGPVTCEQLEFPNPNAEYVVKITDWDKTQVPKILSGLSRFNVTSLQITSNHIDPSTNLASYFPNLQVLSMEHSGRDEKNGWGVFGSLPMLASLKLMNLNFEFGDKPPPWTSSLRRLHIENSSLSRLPRWLPTCTGLTQITIRRTLIRDVIELSELKTLTSIHMDHNKIGDLHQISFSCNSTQDIDFSHNEIARFAPFTFAQCAQLKILDLSSNSLVYLPPKAFQMTAKLKWLRLSSTQITDISADNLVGLSSLRTLSLSDTPLSSIDSFAFLPLKSVKTVDLDRCNLTKIPLAVTYCCHLTSLQLSGNLLHDRSSLPSEILALISKVSNFKFDRNPLTEFPYGLFLIPLANQEMIEQVLDTLITLPLWQLETCTPFMWHIHLANGSSSLRRKVASWDEARMKRENLEHCRQHYEYQMENMELYRDLEQSSGCEANRRLRSARESCKAPKNPNRRKTTTAAPAASTWPSQVPKRPEKEERQGSLILLVSLTLNALFMFAFLSVVSRRRLYRHCDDHEEL</sequence>
<name>A0AA39IP80_9BILA</name>
<keyword evidence="7" id="KW-1185">Reference proteome</keyword>
<evidence type="ECO:0000256" key="2">
    <source>
        <dbReference type="ARBA" id="ARBA00022737"/>
    </source>
</evidence>
<feature type="compositionally biased region" description="Low complexity" evidence="3">
    <location>
        <begin position="549"/>
        <end position="560"/>
    </location>
</feature>
<gene>
    <name evidence="6" type="ORF">QR680_009815</name>
</gene>
<dbReference type="InterPro" id="IPR001611">
    <property type="entry name" value="Leu-rich_rpt"/>
</dbReference>
<keyword evidence="2" id="KW-0677">Repeat</keyword>
<dbReference type="AlphaFoldDB" id="A0AA39IP80"/>
<evidence type="ECO:0008006" key="8">
    <source>
        <dbReference type="Google" id="ProtNLM"/>
    </source>
</evidence>
<dbReference type="Pfam" id="PF13855">
    <property type="entry name" value="LRR_8"/>
    <property type="match status" value="1"/>
</dbReference>
<keyword evidence="4" id="KW-1133">Transmembrane helix</keyword>
<keyword evidence="5" id="KW-0732">Signal</keyword>
<accession>A0AA39IP80</accession>
<dbReference type="PANTHER" id="PTHR24366">
    <property type="entry name" value="IG(IMMUNOGLOBULIN) AND LRR(LEUCINE RICH REPEAT) DOMAINS"/>
    <property type="match status" value="1"/>
</dbReference>
<protein>
    <recommendedName>
        <fullName evidence="8">LRRNT domain-containing protein</fullName>
    </recommendedName>
</protein>
<evidence type="ECO:0000256" key="1">
    <source>
        <dbReference type="ARBA" id="ARBA00022614"/>
    </source>
</evidence>
<proteinExistence type="predicted"/>
<evidence type="ECO:0000256" key="3">
    <source>
        <dbReference type="SAM" id="MobiDB-lite"/>
    </source>
</evidence>
<keyword evidence="1" id="KW-0433">Leucine-rich repeat</keyword>
<comment type="caution">
    <text evidence="6">The sequence shown here is derived from an EMBL/GenBank/DDBJ whole genome shotgun (WGS) entry which is preliminary data.</text>
</comment>
<keyword evidence="4" id="KW-0472">Membrane</keyword>
<feature type="signal peptide" evidence="5">
    <location>
        <begin position="1"/>
        <end position="16"/>
    </location>
</feature>
<reference evidence="6" key="1">
    <citation type="submission" date="2023-06" db="EMBL/GenBank/DDBJ databases">
        <title>Genomic analysis of the entomopathogenic nematode Steinernema hermaphroditum.</title>
        <authorList>
            <person name="Schwarz E.M."/>
            <person name="Heppert J.K."/>
            <person name="Baniya A."/>
            <person name="Schwartz H.T."/>
            <person name="Tan C.-H."/>
            <person name="Antoshechkin I."/>
            <person name="Sternberg P.W."/>
            <person name="Goodrich-Blair H."/>
            <person name="Dillman A.R."/>
        </authorList>
    </citation>
    <scope>NUCLEOTIDE SEQUENCE</scope>
    <source>
        <strain evidence="6">PS9179</strain>
        <tissue evidence="6">Whole animal</tissue>
    </source>
</reference>
<evidence type="ECO:0000256" key="5">
    <source>
        <dbReference type="SAM" id="SignalP"/>
    </source>
</evidence>
<dbReference type="InterPro" id="IPR003591">
    <property type="entry name" value="Leu-rich_rpt_typical-subtyp"/>
</dbReference>
<organism evidence="6 7">
    <name type="scientific">Steinernema hermaphroditum</name>
    <dbReference type="NCBI Taxonomy" id="289476"/>
    <lineage>
        <taxon>Eukaryota</taxon>
        <taxon>Metazoa</taxon>
        <taxon>Ecdysozoa</taxon>
        <taxon>Nematoda</taxon>
        <taxon>Chromadorea</taxon>
        <taxon>Rhabditida</taxon>
        <taxon>Tylenchina</taxon>
        <taxon>Panagrolaimomorpha</taxon>
        <taxon>Strongyloidoidea</taxon>
        <taxon>Steinernematidae</taxon>
        <taxon>Steinernema</taxon>
    </lineage>
</organism>
<evidence type="ECO:0000256" key="4">
    <source>
        <dbReference type="SAM" id="Phobius"/>
    </source>
</evidence>
<dbReference type="InterPro" id="IPR032675">
    <property type="entry name" value="LRR_dom_sf"/>
</dbReference>
<evidence type="ECO:0000313" key="7">
    <source>
        <dbReference type="Proteomes" id="UP001175271"/>
    </source>
</evidence>
<feature type="transmembrane region" description="Helical" evidence="4">
    <location>
        <begin position="575"/>
        <end position="595"/>
    </location>
</feature>